<feature type="domain" description="Deacetylase PdaC" evidence="2">
    <location>
        <begin position="37"/>
        <end position="141"/>
    </location>
</feature>
<dbReference type="InterPro" id="IPR025303">
    <property type="entry name" value="PdaC"/>
</dbReference>
<dbReference type="OrthoDB" id="594879at2"/>
<protein>
    <recommendedName>
        <fullName evidence="7">Deacetylase PdaC domain-containing protein</fullName>
    </recommendedName>
</protein>
<dbReference type="eggNOG" id="ENOG502Z967">
    <property type="taxonomic scope" value="Bacteria"/>
</dbReference>
<evidence type="ECO:0008006" key="7">
    <source>
        <dbReference type="Google" id="ProtNLM"/>
    </source>
</evidence>
<dbReference type="Proteomes" id="UP000198424">
    <property type="component" value="Unassembled WGS sequence"/>
</dbReference>
<keyword evidence="6" id="KW-1185">Reference proteome</keyword>
<reference evidence="3 5" key="1">
    <citation type="submission" date="2014-07" db="EMBL/GenBank/DDBJ databases">
        <title>Genome of Flavobacterium hydatis DSM 2063.</title>
        <authorList>
            <person name="Pipes S.E."/>
            <person name="Stropko S.J."/>
            <person name="Newman J.D."/>
        </authorList>
    </citation>
    <scope>NUCLEOTIDE SEQUENCE [LARGE SCALE GENOMIC DNA]</scope>
    <source>
        <strain evidence="3 5">DSM 2063</strain>
    </source>
</reference>
<dbReference type="RefSeq" id="WP_035617631.1">
    <property type="nucleotide sequence ID" value="NZ_JBEWQG010000004.1"/>
</dbReference>
<dbReference type="Pfam" id="PF11738">
    <property type="entry name" value="DUF3298"/>
    <property type="match status" value="1"/>
</dbReference>
<gene>
    <name evidence="4" type="ORF">B0A62_00650</name>
    <name evidence="3" type="ORF">IW20_01010</name>
</gene>
<evidence type="ECO:0000259" key="1">
    <source>
        <dbReference type="Pfam" id="PF11738"/>
    </source>
</evidence>
<accession>A0A086AUK7</accession>
<dbReference type="PROSITE" id="PS51257">
    <property type="entry name" value="PROKAR_LIPOPROTEIN"/>
    <property type="match status" value="1"/>
</dbReference>
<dbReference type="Gene3D" id="3.90.640.20">
    <property type="entry name" value="Heat-shock cognate protein, ATPase"/>
    <property type="match status" value="1"/>
</dbReference>
<evidence type="ECO:0000313" key="4">
    <source>
        <dbReference type="EMBL" id="OXA98341.1"/>
    </source>
</evidence>
<organism evidence="3 5">
    <name type="scientific">Flavobacterium hydatis</name>
    <name type="common">Cytophaga aquatilis</name>
    <dbReference type="NCBI Taxonomy" id="991"/>
    <lineage>
        <taxon>Bacteria</taxon>
        <taxon>Pseudomonadati</taxon>
        <taxon>Bacteroidota</taxon>
        <taxon>Flavobacteriia</taxon>
        <taxon>Flavobacteriales</taxon>
        <taxon>Flavobacteriaceae</taxon>
        <taxon>Flavobacterium</taxon>
    </lineage>
</organism>
<dbReference type="AlphaFoldDB" id="A0A086AUK7"/>
<evidence type="ECO:0000259" key="2">
    <source>
        <dbReference type="Pfam" id="PF13739"/>
    </source>
</evidence>
<dbReference type="EMBL" id="MUGY01000001">
    <property type="protein sequence ID" value="OXA98341.1"/>
    <property type="molecule type" value="Genomic_DNA"/>
</dbReference>
<dbReference type="EMBL" id="JPRM01000001">
    <property type="protein sequence ID" value="KFF20371.1"/>
    <property type="molecule type" value="Genomic_DNA"/>
</dbReference>
<feature type="domain" description="DUF3298" evidence="1">
    <location>
        <begin position="162"/>
        <end position="238"/>
    </location>
</feature>
<proteinExistence type="predicted"/>
<comment type="caution">
    <text evidence="3">The sequence shown here is derived from an EMBL/GenBank/DDBJ whole genome shotgun (WGS) entry which is preliminary data.</text>
</comment>
<evidence type="ECO:0000313" key="5">
    <source>
        <dbReference type="Proteomes" id="UP000028712"/>
    </source>
</evidence>
<evidence type="ECO:0000313" key="6">
    <source>
        <dbReference type="Proteomes" id="UP000198424"/>
    </source>
</evidence>
<dbReference type="InterPro" id="IPR021729">
    <property type="entry name" value="DUF3298"/>
</dbReference>
<dbReference type="InterPro" id="IPR037126">
    <property type="entry name" value="PdaC/RsiV-like_sf"/>
</dbReference>
<dbReference type="Gene3D" id="3.30.565.40">
    <property type="entry name" value="Fervidobacterium nodosum Rt17-B1 like"/>
    <property type="match status" value="1"/>
</dbReference>
<name>A0A086AUK7_FLAHY</name>
<dbReference type="Proteomes" id="UP000028712">
    <property type="component" value="Unassembled WGS sequence"/>
</dbReference>
<reference evidence="4 6" key="2">
    <citation type="submission" date="2016-11" db="EMBL/GenBank/DDBJ databases">
        <title>Whole genomes of Flavobacteriaceae.</title>
        <authorList>
            <person name="Stine C."/>
            <person name="Li C."/>
            <person name="Tadesse D."/>
        </authorList>
    </citation>
    <scope>NUCLEOTIDE SEQUENCE [LARGE SCALE GENOMIC DNA]</scope>
    <source>
        <strain evidence="4 6">ATCC 29551</strain>
    </source>
</reference>
<sequence length="247" mass="28508">MRHYTFLFVTLFILTSCSRELSFKEQAFEKKSTLPCKSNCPQISLKIPIAQNIPIVADSINKKVFSVLKEIVYFGDKPFQSTDYNNLAASFINSYEEMQKKFPEDKFGWEAKVEGNIEYQSDSILNIKINHYTFTGGAHGYQGYRSLLFNPKTGKTITNNQLFKNEKDFKAFAEKEFRNKYKIPATGSINATGLMFENEKFNLPLNIFYTKDGLLLYYNSYEAASYADGPKELVLPYDKVNEYLVFK</sequence>
<dbReference type="Pfam" id="PF13739">
    <property type="entry name" value="PdaC"/>
    <property type="match status" value="1"/>
</dbReference>
<dbReference type="STRING" id="991.IW20_01010"/>
<evidence type="ECO:0000313" key="3">
    <source>
        <dbReference type="EMBL" id="KFF20371.1"/>
    </source>
</evidence>